<dbReference type="AlphaFoldDB" id="B9SIW0"/>
<gene>
    <name evidence="1" type="ORF">RCOM_0790530</name>
</gene>
<evidence type="ECO:0000313" key="1">
    <source>
        <dbReference type="EMBL" id="EEF36449.1"/>
    </source>
</evidence>
<sequence length="152" mass="17244">MHWNSSSYFVIMLKQCGSSTLGGTNCKMWVLLASGLGGNLGIRRHAPQDPGRTVRRALKDLENIKVANSEERNLLRYQQINSPVCIEVWETPRRGFLKCNTDVAWKSECEPAYGVILIRNPYGGVVDSHTFYFLFADRPLLGKPWCLEKQPD</sequence>
<evidence type="ECO:0000313" key="2">
    <source>
        <dbReference type="Proteomes" id="UP000008311"/>
    </source>
</evidence>
<protein>
    <submittedName>
        <fullName evidence="1">Uncharacterized protein</fullName>
    </submittedName>
</protein>
<dbReference type="Proteomes" id="UP000008311">
    <property type="component" value="Unassembled WGS sequence"/>
</dbReference>
<name>B9SIW0_RICCO</name>
<dbReference type="InParanoid" id="B9SIW0"/>
<dbReference type="EMBL" id="EQ973977">
    <property type="protein sequence ID" value="EEF36449.1"/>
    <property type="molecule type" value="Genomic_DNA"/>
</dbReference>
<reference evidence="2" key="1">
    <citation type="journal article" date="2010" name="Nat. Biotechnol.">
        <title>Draft genome sequence of the oilseed species Ricinus communis.</title>
        <authorList>
            <person name="Chan A.P."/>
            <person name="Crabtree J."/>
            <person name="Zhao Q."/>
            <person name="Lorenzi H."/>
            <person name="Orvis J."/>
            <person name="Puiu D."/>
            <person name="Melake-Berhan A."/>
            <person name="Jones K.M."/>
            <person name="Redman J."/>
            <person name="Chen G."/>
            <person name="Cahoon E.B."/>
            <person name="Gedil M."/>
            <person name="Stanke M."/>
            <person name="Haas B.J."/>
            <person name="Wortman J.R."/>
            <person name="Fraser-Liggett C.M."/>
            <person name="Ravel J."/>
            <person name="Rabinowicz P.D."/>
        </authorList>
    </citation>
    <scope>NUCLEOTIDE SEQUENCE [LARGE SCALE GENOMIC DNA]</scope>
    <source>
        <strain evidence="2">cv. Hale</strain>
    </source>
</reference>
<keyword evidence="2" id="KW-1185">Reference proteome</keyword>
<accession>B9SIW0</accession>
<organism evidence="1 2">
    <name type="scientific">Ricinus communis</name>
    <name type="common">Castor bean</name>
    <dbReference type="NCBI Taxonomy" id="3988"/>
    <lineage>
        <taxon>Eukaryota</taxon>
        <taxon>Viridiplantae</taxon>
        <taxon>Streptophyta</taxon>
        <taxon>Embryophyta</taxon>
        <taxon>Tracheophyta</taxon>
        <taxon>Spermatophyta</taxon>
        <taxon>Magnoliopsida</taxon>
        <taxon>eudicotyledons</taxon>
        <taxon>Gunneridae</taxon>
        <taxon>Pentapetalae</taxon>
        <taxon>rosids</taxon>
        <taxon>fabids</taxon>
        <taxon>Malpighiales</taxon>
        <taxon>Euphorbiaceae</taxon>
        <taxon>Acalyphoideae</taxon>
        <taxon>Acalypheae</taxon>
        <taxon>Ricinus</taxon>
    </lineage>
</organism>
<proteinExistence type="predicted"/>